<keyword evidence="2" id="KW-1185">Reference proteome</keyword>
<protein>
    <submittedName>
        <fullName evidence="1">Serine/threonine-protein kinase</fullName>
    </submittedName>
</protein>
<accession>A0ACB9TVL1</accession>
<keyword evidence="1" id="KW-0808">Transferase</keyword>
<keyword evidence="1" id="KW-0418">Kinase</keyword>
<dbReference type="Proteomes" id="UP001056778">
    <property type="component" value="Chromosome 1"/>
</dbReference>
<name>A0ACB9TVL1_HOLOL</name>
<sequence>MVFIPEHDAFILKAHYRSGTRNDDGNWNYSLQSCSEQFTKAFQDFDVDYDALKYRRHVIIHRSGERHCICKKKSTGRPTKLTKDVLDDIRESMERSPQKSVPKLANQTGVLDMAATENTIRFSVHTLDKATKTKVTLENYYSNLIAQHVERQQRLAKLEESLKDESLSEEQKVEKRLQHAQKETEFLSDRTRSIWRSATSPKKDTGHVYAMKILRKADMLEKEQVAHVRAERDILVEADHQWVVKMYYSFQDPINLYLIMEFLPGGDMMTLLMKKDTLSEECTQFYITETALAIDSIHKLGFIHRDIKPDNLLLDAKGHLKLSDFGLCTGLKKSHRTDFYRDLSQAKPSDFIITSSPMDSKRRAESWKKNRRALAYSTVGTPDYIAPEVFLQTGYGPACDWWSLGVIMYEMLIGYPPFCSENPQDTYRKVMNWRETLTFPAEVPISEDAKDTIIRFCCEAERRLGSQKGIEELKLIPFFRGVDWEHIRERPAAIPVEVRSIDDTSNFDDFPDVKLEIPSAPLTQDGEVTYKDWVFINYTFKRFEGLTQRGTPTKK</sequence>
<reference evidence="1" key="1">
    <citation type="submission" date="2022-04" db="EMBL/GenBank/DDBJ databases">
        <title>Chromosome-scale genome assembly of Holotrichia oblita Faldermann.</title>
        <authorList>
            <person name="Rongchong L."/>
        </authorList>
    </citation>
    <scope>NUCLEOTIDE SEQUENCE</scope>
    <source>
        <strain evidence="1">81SQS9</strain>
    </source>
</reference>
<evidence type="ECO:0000313" key="2">
    <source>
        <dbReference type="Proteomes" id="UP001056778"/>
    </source>
</evidence>
<evidence type="ECO:0000313" key="1">
    <source>
        <dbReference type="EMBL" id="KAI4470650.1"/>
    </source>
</evidence>
<gene>
    <name evidence="1" type="ORF">MML48_1g12734</name>
</gene>
<proteinExistence type="predicted"/>
<dbReference type="EMBL" id="CM043015">
    <property type="protein sequence ID" value="KAI4470650.1"/>
    <property type="molecule type" value="Genomic_DNA"/>
</dbReference>
<organism evidence="1 2">
    <name type="scientific">Holotrichia oblita</name>
    <name type="common">Chafer beetle</name>
    <dbReference type="NCBI Taxonomy" id="644536"/>
    <lineage>
        <taxon>Eukaryota</taxon>
        <taxon>Metazoa</taxon>
        <taxon>Ecdysozoa</taxon>
        <taxon>Arthropoda</taxon>
        <taxon>Hexapoda</taxon>
        <taxon>Insecta</taxon>
        <taxon>Pterygota</taxon>
        <taxon>Neoptera</taxon>
        <taxon>Endopterygota</taxon>
        <taxon>Coleoptera</taxon>
        <taxon>Polyphaga</taxon>
        <taxon>Scarabaeiformia</taxon>
        <taxon>Scarabaeidae</taxon>
        <taxon>Melolonthinae</taxon>
        <taxon>Holotrichia</taxon>
    </lineage>
</organism>
<comment type="caution">
    <text evidence="1">The sequence shown here is derived from an EMBL/GenBank/DDBJ whole genome shotgun (WGS) entry which is preliminary data.</text>
</comment>